<keyword evidence="2" id="KW-0929">Antimicrobial</keyword>
<dbReference type="GO" id="GO:0031640">
    <property type="term" value="P:killing of cells of another organism"/>
    <property type="evidence" value="ECO:0007669"/>
    <property type="project" value="UniProtKB-KW"/>
</dbReference>
<accession>A0A8S9M7C4</accession>
<protein>
    <recommendedName>
        <fullName evidence="7">Defensin-like protein</fullName>
    </recommendedName>
</protein>
<dbReference type="InterPro" id="IPR010851">
    <property type="entry name" value="DEFL"/>
</dbReference>
<comment type="caution">
    <text evidence="6">The sequence shown here is derived from an EMBL/GenBank/DDBJ whole genome shotgun (WGS) entry which is preliminary data.</text>
</comment>
<keyword evidence="4" id="KW-0611">Plant defense</keyword>
<evidence type="ECO:0000256" key="2">
    <source>
        <dbReference type="ARBA" id="ARBA00022529"/>
    </source>
</evidence>
<dbReference type="AlphaFoldDB" id="A0A8S9M7C4"/>
<evidence type="ECO:0000256" key="4">
    <source>
        <dbReference type="ARBA" id="ARBA00022821"/>
    </source>
</evidence>
<name>A0A8S9M7C4_BRACR</name>
<sequence length="52" mass="5794">MVGEAKKCFAGWTCEGEDECREKCIADHKGDGICDLFTAFPVPKQCLCQYDC</sequence>
<evidence type="ECO:0000256" key="3">
    <source>
        <dbReference type="ARBA" id="ARBA00022577"/>
    </source>
</evidence>
<keyword evidence="5" id="KW-1015">Disulfide bond</keyword>
<evidence type="ECO:0000313" key="6">
    <source>
        <dbReference type="EMBL" id="KAF2614892.1"/>
    </source>
</evidence>
<gene>
    <name evidence="6" type="ORF">F2Q70_00009611</name>
</gene>
<evidence type="ECO:0008006" key="7">
    <source>
        <dbReference type="Google" id="ProtNLM"/>
    </source>
</evidence>
<dbReference type="EMBL" id="QGKY02000089">
    <property type="protein sequence ID" value="KAF2614892.1"/>
    <property type="molecule type" value="Genomic_DNA"/>
</dbReference>
<dbReference type="Pfam" id="PF07333">
    <property type="entry name" value="SLR1-BP"/>
    <property type="match status" value="1"/>
</dbReference>
<evidence type="ECO:0000256" key="1">
    <source>
        <dbReference type="ARBA" id="ARBA00006722"/>
    </source>
</evidence>
<proteinExistence type="inferred from homology"/>
<dbReference type="GO" id="GO:0050832">
    <property type="term" value="P:defense response to fungus"/>
    <property type="evidence" value="ECO:0007669"/>
    <property type="project" value="UniProtKB-KW"/>
</dbReference>
<comment type="similarity">
    <text evidence="1">Belongs to the DEFL family.</text>
</comment>
<keyword evidence="3" id="KW-0295">Fungicide</keyword>
<organism evidence="6">
    <name type="scientific">Brassica cretica</name>
    <name type="common">Mustard</name>
    <dbReference type="NCBI Taxonomy" id="69181"/>
    <lineage>
        <taxon>Eukaryota</taxon>
        <taxon>Viridiplantae</taxon>
        <taxon>Streptophyta</taxon>
        <taxon>Embryophyta</taxon>
        <taxon>Tracheophyta</taxon>
        <taxon>Spermatophyta</taxon>
        <taxon>Magnoliopsida</taxon>
        <taxon>eudicotyledons</taxon>
        <taxon>Gunneridae</taxon>
        <taxon>Pentapetalae</taxon>
        <taxon>rosids</taxon>
        <taxon>malvids</taxon>
        <taxon>Brassicales</taxon>
        <taxon>Brassicaceae</taxon>
        <taxon>Brassiceae</taxon>
        <taxon>Brassica</taxon>
    </lineage>
</organism>
<reference evidence="6" key="1">
    <citation type="submission" date="2019-12" db="EMBL/GenBank/DDBJ databases">
        <title>Genome sequencing and annotation of Brassica cretica.</title>
        <authorList>
            <person name="Studholme D.J."/>
            <person name="Sarris P.F."/>
        </authorList>
    </citation>
    <scope>NUCLEOTIDE SEQUENCE</scope>
    <source>
        <strain evidence="6">PFS-102/07</strain>
        <tissue evidence="6">Leaf</tissue>
    </source>
</reference>
<evidence type="ECO:0000256" key="5">
    <source>
        <dbReference type="ARBA" id="ARBA00023157"/>
    </source>
</evidence>